<keyword evidence="1 4" id="KW-0808">Transferase</keyword>
<sequence>MASAPETLRLDAAPTATILPLRTRVLRAHFPAGQLAHFEGDDLPHTHHFAAWAGDEVVGVLSLFQNPMPGDSQPAWQLRGMAVAPELQGQGVGGRLLEHALTRQALADPTLTLVWCNARQRAVPFYERHGFTIVSPLFEIEGVGPHHRMARAMPTLLA</sequence>
<protein>
    <submittedName>
        <fullName evidence="4">GNAT family N-acetyltransferase</fullName>
    </submittedName>
</protein>
<keyword evidence="2" id="KW-0012">Acyltransferase</keyword>
<organism evidence="4 5">
    <name type="scientific">Lujinxingia vulgaris</name>
    <dbReference type="NCBI Taxonomy" id="2600176"/>
    <lineage>
        <taxon>Bacteria</taxon>
        <taxon>Deltaproteobacteria</taxon>
        <taxon>Bradymonadales</taxon>
        <taxon>Lujinxingiaceae</taxon>
        <taxon>Lujinxingia</taxon>
    </lineage>
</organism>
<dbReference type="CDD" id="cd04301">
    <property type="entry name" value="NAT_SF"/>
    <property type="match status" value="1"/>
</dbReference>
<dbReference type="Pfam" id="PF13673">
    <property type="entry name" value="Acetyltransf_10"/>
    <property type="match status" value="1"/>
</dbReference>
<evidence type="ECO:0000259" key="3">
    <source>
        <dbReference type="PROSITE" id="PS51186"/>
    </source>
</evidence>
<proteinExistence type="predicted"/>
<name>A0A5C6X603_9DELT</name>
<dbReference type="InterPro" id="IPR000182">
    <property type="entry name" value="GNAT_dom"/>
</dbReference>
<dbReference type="OrthoDB" id="9796171at2"/>
<evidence type="ECO:0000256" key="2">
    <source>
        <dbReference type="ARBA" id="ARBA00023315"/>
    </source>
</evidence>
<dbReference type="Gene3D" id="3.40.630.30">
    <property type="match status" value="1"/>
</dbReference>
<dbReference type="InterPro" id="IPR016181">
    <property type="entry name" value="Acyl_CoA_acyltransferase"/>
</dbReference>
<dbReference type="PROSITE" id="PS51186">
    <property type="entry name" value="GNAT"/>
    <property type="match status" value="1"/>
</dbReference>
<feature type="domain" description="N-acetyltransferase" evidence="3">
    <location>
        <begin position="5"/>
        <end position="154"/>
    </location>
</feature>
<evidence type="ECO:0000313" key="4">
    <source>
        <dbReference type="EMBL" id="TXD37230.1"/>
    </source>
</evidence>
<reference evidence="4 5" key="1">
    <citation type="submission" date="2019-08" db="EMBL/GenBank/DDBJ databases">
        <title>Bradymonadales sp. TMQ4.</title>
        <authorList>
            <person name="Liang Q."/>
        </authorList>
    </citation>
    <scope>NUCLEOTIDE SEQUENCE [LARGE SCALE GENOMIC DNA]</scope>
    <source>
        <strain evidence="4 5">TMQ4</strain>
    </source>
</reference>
<comment type="caution">
    <text evidence="4">The sequence shown here is derived from an EMBL/GenBank/DDBJ whole genome shotgun (WGS) entry which is preliminary data.</text>
</comment>
<evidence type="ECO:0000256" key="1">
    <source>
        <dbReference type="ARBA" id="ARBA00022679"/>
    </source>
</evidence>
<dbReference type="Proteomes" id="UP000321412">
    <property type="component" value="Unassembled WGS sequence"/>
</dbReference>
<accession>A0A5C6X603</accession>
<dbReference type="GO" id="GO:0016747">
    <property type="term" value="F:acyltransferase activity, transferring groups other than amino-acyl groups"/>
    <property type="evidence" value="ECO:0007669"/>
    <property type="project" value="InterPro"/>
</dbReference>
<dbReference type="SUPFAM" id="SSF55729">
    <property type="entry name" value="Acyl-CoA N-acyltransferases (Nat)"/>
    <property type="match status" value="1"/>
</dbReference>
<keyword evidence="5" id="KW-1185">Reference proteome</keyword>
<gene>
    <name evidence="4" type="ORF">FRC98_10900</name>
</gene>
<dbReference type="RefSeq" id="WP_146981440.1">
    <property type="nucleotide sequence ID" value="NZ_VOSM01000004.1"/>
</dbReference>
<dbReference type="InterPro" id="IPR050832">
    <property type="entry name" value="Bact_Acetyltransf"/>
</dbReference>
<dbReference type="PANTHER" id="PTHR43877">
    <property type="entry name" value="AMINOALKYLPHOSPHONATE N-ACETYLTRANSFERASE-RELATED-RELATED"/>
    <property type="match status" value="1"/>
</dbReference>
<dbReference type="AlphaFoldDB" id="A0A5C6X603"/>
<dbReference type="EMBL" id="VOSM01000004">
    <property type="protein sequence ID" value="TXD37230.1"/>
    <property type="molecule type" value="Genomic_DNA"/>
</dbReference>
<evidence type="ECO:0000313" key="5">
    <source>
        <dbReference type="Proteomes" id="UP000321412"/>
    </source>
</evidence>